<organism evidence="1">
    <name type="scientific">marine sediment metagenome</name>
    <dbReference type="NCBI Taxonomy" id="412755"/>
    <lineage>
        <taxon>unclassified sequences</taxon>
        <taxon>metagenomes</taxon>
        <taxon>ecological metagenomes</taxon>
    </lineage>
</organism>
<evidence type="ECO:0000313" key="1">
    <source>
        <dbReference type="EMBL" id="KKK61540.1"/>
    </source>
</evidence>
<protein>
    <recommendedName>
        <fullName evidence="2">HNH nuclease domain-containing protein</fullName>
    </recommendedName>
</protein>
<reference evidence="1" key="1">
    <citation type="journal article" date="2015" name="Nature">
        <title>Complex archaea that bridge the gap between prokaryotes and eukaryotes.</title>
        <authorList>
            <person name="Spang A."/>
            <person name="Saw J.H."/>
            <person name="Jorgensen S.L."/>
            <person name="Zaremba-Niedzwiedzka K."/>
            <person name="Martijn J."/>
            <person name="Lind A.E."/>
            <person name="van Eijk R."/>
            <person name="Schleper C."/>
            <person name="Guy L."/>
            <person name="Ettema T.J."/>
        </authorList>
    </citation>
    <scope>NUCLEOTIDE SEQUENCE</scope>
</reference>
<gene>
    <name evidence="1" type="ORF">LCGC14_3013320</name>
</gene>
<sequence length="265" mass="31293">MAKDGLIIIDGDTGEEIEDVIIRLDDEYYDKESTRLRASATFVNGRCRAEDFEIYEVGRTKDDYGKYLSYMRSPEWKQKRDLVLERDDFTCQSAGEKQSLQVHHITYENLFNEPLEDLITLCNRCHCIVHKKTGTFLLDNFIPDHPEYGEMMRIGQGCKFTKHFKDPCFSQGSYYQYWHKICKGLQQDTNVIKNRKPTLHKVRYIKELQKMCECSHPSIVNFMKECFKNKLIAEYKHESEKQFVVNPEYALNGNKMPTLLYNLFD</sequence>
<comment type="caution">
    <text evidence="1">The sequence shown here is derived from an EMBL/GenBank/DDBJ whole genome shotgun (WGS) entry which is preliminary data.</text>
</comment>
<accession>A0A0F8XKE0</accession>
<proteinExistence type="predicted"/>
<dbReference type="EMBL" id="LAZR01062426">
    <property type="protein sequence ID" value="KKK61540.1"/>
    <property type="molecule type" value="Genomic_DNA"/>
</dbReference>
<evidence type="ECO:0008006" key="2">
    <source>
        <dbReference type="Google" id="ProtNLM"/>
    </source>
</evidence>
<name>A0A0F8XKE0_9ZZZZ</name>
<dbReference type="AlphaFoldDB" id="A0A0F8XKE0"/>